<dbReference type="EMBL" id="AFYH01175725">
    <property type="status" value="NOT_ANNOTATED_CDS"/>
    <property type="molecule type" value="Genomic_DNA"/>
</dbReference>
<dbReference type="PANTHER" id="PTHR12143">
    <property type="entry name" value="PEPTIDE N-GLYCANASE PNGASE -RELATED"/>
    <property type="match status" value="1"/>
</dbReference>
<dbReference type="EC" id="3.5.1.52" evidence="5"/>
<evidence type="ECO:0000256" key="5">
    <source>
        <dbReference type="ARBA" id="ARBA00012158"/>
    </source>
</evidence>
<dbReference type="SMART" id="SM00460">
    <property type="entry name" value="TGc"/>
    <property type="match status" value="1"/>
</dbReference>
<dbReference type="Pfam" id="PF09409">
    <property type="entry name" value="PUB"/>
    <property type="match status" value="1"/>
</dbReference>
<reference evidence="16" key="2">
    <citation type="submission" date="2025-08" db="UniProtKB">
        <authorList>
            <consortium name="Ensembl"/>
        </authorList>
    </citation>
    <scope>IDENTIFICATION</scope>
</reference>
<evidence type="ECO:0000256" key="7">
    <source>
        <dbReference type="ARBA" id="ARBA00022490"/>
    </source>
</evidence>
<evidence type="ECO:0000259" key="15">
    <source>
        <dbReference type="PROSITE" id="PS51398"/>
    </source>
</evidence>
<comment type="function">
    <text evidence="11">Specifically deglycosylates the denatured form of N-linked glycoproteins in the cytoplasm and assists their proteasome-mediated degradation. Cleaves the beta-aspartyl-glucosamine (GlcNAc) of the glycan and the amide side chain of Asn, converting Asn to Asp. Prefers proteins containing high-mannose over those bearing complex type oligosaccharides. Can recognize misfolded proteins in the endoplasmic reticulum that are exported to the cytosol to be destroyed and deglycosylate them, while it has no activity toward native proteins. Deglycosylation is a prerequisite for subsequent proteasome-mediated degradation of some, but not all, misfolded glycoproteins.</text>
</comment>
<organism evidence="16 17">
    <name type="scientific">Latimeria chalumnae</name>
    <name type="common">Coelacanth</name>
    <dbReference type="NCBI Taxonomy" id="7897"/>
    <lineage>
        <taxon>Eukaryota</taxon>
        <taxon>Metazoa</taxon>
        <taxon>Chordata</taxon>
        <taxon>Craniata</taxon>
        <taxon>Vertebrata</taxon>
        <taxon>Euteleostomi</taxon>
        <taxon>Coelacanthiformes</taxon>
        <taxon>Coelacanthidae</taxon>
        <taxon>Latimeria</taxon>
    </lineage>
</organism>
<gene>
    <name evidence="16" type="primary">NGLY1</name>
</gene>
<name>H2ZYD3_LATCH</name>
<dbReference type="EMBL" id="AFYH01175723">
    <property type="status" value="NOT_ANNOTATED_CDS"/>
    <property type="molecule type" value="Genomic_DNA"/>
</dbReference>
<evidence type="ECO:0000256" key="9">
    <source>
        <dbReference type="ARBA" id="ARBA00022801"/>
    </source>
</evidence>
<proteinExistence type="inferred from homology"/>
<dbReference type="InterPro" id="IPR002931">
    <property type="entry name" value="Transglutaminase-like"/>
</dbReference>
<comment type="subcellular location">
    <subcellularLocation>
        <location evidence="3">Cytoplasm</location>
    </subcellularLocation>
</comment>
<dbReference type="SUPFAM" id="SSF49785">
    <property type="entry name" value="Galactose-binding domain-like"/>
    <property type="match status" value="1"/>
</dbReference>
<dbReference type="GO" id="GO:0046872">
    <property type="term" value="F:metal ion binding"/>
    <property type="evidence" value="ECO:0007669"/>
    <property type="project" value="UniProtKB-KW"/>
</dbReference>
<dbReference type="GO" id="GO:0005634">
    <property type="term" value="C:nucleus"/>
    <property type="evidence" value="ECO:0007669"/>
    <property type="project" value="TreeGrafter"/>
</dbReference>
<evidence type="ECO:0000256" key="4">
    <source>
        <dbReference type="ARBA" id="ARBA00009390"/>
    </source>
</evidence>
<dbReference type="InterPro" id="IPR038765">
    <property type="entry name" value="Papain-like_cys_pep_sf"/>
</dbReference>
<evidence type="ECO:0000313" key="16">
    <source>
        <dbReference type="Ensembl" id="ENSLACP00000002404.1"/>
    </source>
</evidence>
<evidence type="ECO:0000256" key="12">
    <source>
        <dbReference type="ARBA" id="ARBA00029604"/>
    </source>
</evidence>
<reference evidence="17" key="1">
    <citation type="submission" date="2011-08" db="EMBL/GenBank/DDBJ databases">
        <title>The draft genome of Latimeria chalumnae.</title>
        <authorList>
            <person name="Di Palma F."/>
            <person name="Alfoldi J."/>
            <person name="Johnson J."/>
            <person name="Berlin A."/>
            <person name="Gnerre S."/>
            <person name="Jaffe D."/>
            <person name="MacCallum I."/>
            <person name="Young S."/>
            <person name="Walker B.J."/>
            <person name="Lander E."/>
            <person name="Lindblad-Toh K."/>
        </authorList>
    </citation>
    <scope>NUCLEOTIDE SEQUENCE [LARGE SCALE GENOMIC DNA]</scope>
    <source>
        <strain evidence="17">Wild caught</strain>
    </source>
</reference>
<comment type="similarity">
    <text evidence="4 14">Belongs to the transglutaminase-like superfamily. PNGase family.</text>
</comment>
<dbReference type="InterPro" id="IPR036339">
    <property type="entry name" value="PUB-like_dom_sf"/>
</dbReference>
<evidence type="ECO:0000256" key="1">
    <source>
        <dbReference type="ARBA" id="ARBA00001650"/>
    </source>
</evidence>
<dbReference type="InterPro" id="IPR018997">
    <property type="entry name" value="PUB_domain"/>
</dbReference>
<dbReference type="Gene3D" id="2.60.120.1020">
    <property type="entry name" value="Peptide N glycanase, PAW domain"/>
    <property type="match status" value="1"/>
</dbReference>
<dbReference type="PANTHER" id="PTHR12143:SF19">
    <property type="entry name" value="PEPTIDE-N(4)-(N-ACETYL-BETA-GLUCOSAMINYL)ASPARAGINE AMIDASE"/>
    <property type="match status" value="1"/>
</dbReference>
<keyword evidence="9" id="KW-0378">Hydrolase</keyword>
<keyword evidence="10" id="KW-0862">Zinc</keyword>
<dbReference type="GO" id="GO:0000224">
    <property type="term" value="F:peptide-N4-(N-acetyl-beta-glucosaminyl)asparagine amidase activity"/>
    <property type="evidence" value="ECO:0007669"/>
    <property type="project" value="UniProtKB-EC"/>
</dbReference>
<keyword evidence="8" id="KW-0479">Metal-binding</keyword>
<dbReference type="InterPro" id="IPR008979">
    <property type="entry name" value="Galactose-bd-like_sf"/>
</dbReference>
<dbReference type="GeneTree" id="ENSGT00390000006540"/>
<dbReference type="EMBL" id="AFYH01175724">
    <property type="status" value="NOT_ANNOTATED_CDS"/>
    <property type="molecule type" value="Genomic_DNA"/>
</dbReference>
<dbReference type="FunCoup" id="H2ZYD3">
    <property type="interactions" value="3671"/>
</dbReference>
<dbReference type="SUPFAM" id="SSF143503">
    <property type="entry name" value="PUG domain-like"/>
    <property type="match status" value="1"/>
</dbReference>
<dbReference type="Bgee" id="ENSLACG00000002148">
    <property type="expression patterns" value="Expressed in post-anal tail muscle and 5 other cell types or tissues"/>
</dbReference>
<evidence type="ECO:0000256" key="14">
    <source>
        <dbReference type="PROSITE-ProRule" id="PRU00731"/>
    </source>
</evidence>
<accession>H2ZYD3</accession>
<dbReference type="Pfam" id="PF04721">
    <property type="entry name" value="PAW"/>
    <property type="match status" value="1"/>
</dbReference>
<dbReference type="InterPro" id="IPR050883">
    <property type="entry name" value="PNGase"/>
</dbReference>
<reference evidence="16" key="3">
    <citation type="submission" date="2025-09" db="UniProtKB">
        <authorList>
            <consortium name="Ensembl"/>
        </authorList>
    </citation>
    <scope>IDENTIFICATION</scope>
</reference>
<dbReference type="AlphaFoldDB" id="H2ZYD3"/>
<dbReference type="SUPFAM" id="SSF54001">
    <property type="entry name" value="Cysteine proteinases"/>
    <property type="match status" value="1"/>
</dbReference>
<dbReference type="FunFam" id="1.20.58.2190:FF:000001">
    <property type="entry name" value="peptide-N(4)-(N-acetyl-beta- glucosaminyl)asparagine amidase"/>
    <property type="match status" value="1"/>
</dbReference>
<keyword evidence="7" id="KW-0963">Cytoplasm</keyword>
<comment type="catalytic activity">
    <reaction evidence="1">
        <text>Hydrolysis of an N(4)-(acetyl-beta-D-glucosaminyl)asparagine residue in which the glucosamine residue may be further glycosylated, to yield a (substituted) N-acetyl-beta-D-glucosaminylamine and a peptide containing an aspartate residue.</text>
        <dbReference type="EC" id="3.5.1.52"/>
    </reaction>
</comment>
<dbReference type="Pfam" id="PF01841">
    <property type="entry name" value="Transglut_core"/>
    <property type="match status" value="1"/>
</dbReference>
<evidence type="ECO:0000256" key="10">
    <source>
        <dbReference type="ARBA" id="ARBA00022833"/>
    </source>
</evidence>
<protein>
    <recommendedName>
        <fullName evidence="6">Peptide-N(4)-(N-acetyl-beta-glucosaminyl)asparagine amidase</fullName>
        <ecNumber evidence="5">3.5.1.52</ecNumber>
    </recommendedName>
    <alternativeName>
        <fullName evidence="12">N-glycanase 1</fullName>
    </alternativeName>
    <alternativeName>
        <fullName evidence="13">Peptide:N-glycanase</fullName>
    </alternativeName>
</protein>
<dbReference type="SMART" id="SM00580">
    <property type="entry name" value="PUG"/>
    <property type="match status" value="1"/>
</dbReference>
<evidence type="ECO:0000256" key="13">
    <source>
        <dbReference type="ARBA" id="ARBA00032901"/>
    </source>
</evidence>
<evidence type="ECO:0000256" key="6">
    <source>
        <dbReference type="ARBA" id="ARBA00018546"/>
    </source>
</evidence>
<evidence type="ECO:0000256" key="8">
    <source>
        <dbReference type="ARBA" id="ARBA00022723"/>
    </source>
</evidence>
<comment type="cofactor">
    <cofactor evidence="2">
        <name>Zn(2+)</name>
        <dbReference type="ChEBI" id="CHEBI:29105"/>
    </cofactor>
</comment>
<dbReference type="GO" id="GO:0005829">
    <property type="term" value="C:cytosol"/>
    <property type="evidence" value="ECO:0007669"/>
    <property type="project" value="TreeGrafter"/>
</dbReference>
<sequence length="659" mass="75909">CFTTDPTMMSASSPAVSELRQNPREVFLDAANLLLTYADNILRNPNEEKYRSIRIGNPVFFNRLMPVRGAVECLFEMGFEEGETHLVFPQSASVDRLREIRDVIAKERTNQLGGEEKTPSVRSSQQAISGAQALRPVQTAQAMQPLPRLPKLQNGRVVFSNPNSLHIICTWALQCRILLSNFKHVLVYENPSILQKALTCIPVQVLRVRAQEKLSSAKNLCEDTKINEQDLLLLELLQWFKGEFFRWVNTLPCGRCGGQTNSSGFLQPSTDDLRWDANKVENHYCDQCKFSTRFPRYNNPEKLLETRCGRCGEWANCFTLCCRALGFEARYIMDVTDHVWTEVYLTSQQRWVHCDPCENTCDKPLLYEIGWGKKLSYVVAFSKDEVVDVSWRYSCKHEELLSRRTEVREEWLRETLNGLNNLRQHPLPEDRKKELLNRMIVELVEFISPKVPKPGELGGRTSGSLAWRLARGEIKPQQQNTNTIFIPTGKERTMKVLHLKYNTATDCYIRLSNDNEEIKGWEKGVWKMESVFRKVENDWQMAYLARTEESSLGRISWKFECSSVALIVDNVSVQAASQTFQNGIVKWRLYNNTVEVDLTGADKTLHSFQEFSGETEVILEAEMNEGTGDINWQHAQLFRQSLLECQEYPLEIIITFKDK</sequence>
<dbReference type="FunFam" id="2.60.120.1020:FF:000001">
    <property type="entry name" value="Peptide-N(4)-(N-acetyl-beta-glucosaminyl)asparagine amidase"/>
    <property type="match status" value="1"/>
</dbReference>
<dbReference type="PROSITE" id="PS51398">
    <property type="entry name" value="PAW"/>
    <property type="match status" value="1"/>
</dbReference>
<dbReference type="FunFam" id="2.20.25.10:FF:000011">
    <property type="entry name" value="peptide-N(4)-(N-acetyl-beta- glucosaminyl)asparagine amidase"/>
    <property type="match status" value="1"/>
</dbReference>
<feature type="domain" description="PAW" evidence="15">
    <location>
        <begin position="456"/>
        <end position="659"/>
    </location>
</feature>
<dbReference type="SMART" id="SM00613">
    <property type="entry name" value="PAW"/>
    <property type="match status" value="1"/>
</dbReference>
<dbReference type="Proteomes" id="UP000008672">
    <property type="component" value="Unassembled WGS sequence"/>
</dbReference>
<dbReference type="InterPro" id="IPR006588">
    <property type="entry name" value="Peptide_N_glycanase_PAW_dom"/>
</dbReference>
<dbReference type="eggNOG" id="KOG0909">
    <property type="taxonomic scope" value="Eukaryota"/>
</dbReference>
<dbReference type="Gene3D" id="2.20.25.10">
    <property type="match status" value="1"/>
</dbReference>
<dbReference type="EMBL" id="AFYH01175726">
    <property type="status" value="NOT_ANNOTATED_CDS"/>
    <property type="molecule type" value="Genomic_DNA"/>
</dbReference>
<dbReference type="Ensembl" id="ENSLACT00000002424.1">
    <property type="protein sequence ID" value="ENSLACP00000002404.1"/>
    <property type="gene ID" value="ENSLACG00000002148.1"/>
</dbReference>
<dbReference type="OMA" id="DLQDVTW"/>
<dbReference type="EMBL" id="AFYH01175727">
    <property type="status" value="NOT_ANNOTATED_CDS"/>
    <property type="molecule type" value="Genomic_DNA"/>
</dbReference>
<dbReference type="Gene3D" id="3.10.620.30">
    <property type="match status" value="1"/>
</dbReference>
<evidence type="ECO:0000256" key="2">
    <source>
        <dbReference type="ARBA" id="ARBA00001947"/>
    </source>
</evidence>
<evidence type="ECO:0000256" key="11">
    <source>
        <dbReference type="ARBA" id="ARBA00024870"/>
    </source>
</evidence>
<dbReference type="InterPro" id="IPR038680">
    <property type="entry name" value="PAW_sf"/>
</dbReference>
<keyword evidence="17" id="KW-1185">Reference proteome</keyword>
<dbReference type="Gene3D" id="1.20.58.2190">
    <property type="match status" value="1"/>
</dbReference>
<evidence type="ECO:0000313" key="17">
    <source>
        <dbReference type="Proteomes" id="UP000008672"/>
    </source>
</evidence>
<dbReference type="STRING" id="7897.ENSLACP00000002404"/>
<dbReference type="GO" id="GO:0006516">
    <property type="term" value="P:glycoprotein catabolic process"/>
    <property type="evidence" value="ECO:0007669"/>
    <property type="project" value="InterPro"/>
</dbReference>
<dbReference type="CDD" id="cd10459">
    <property type="entry name" value="PUB_PNGase"/>
    <property type="match status" value="1"/>
</dbReference>
<dbReference type="InParanoid" id="H2ZYD3"/>
<evidence type="ECO:0000256" key="3">
    <source>
        <dbReference type="ARBA" id="ARBA00004496"/>
    </source>
</evidence>